<accession>A0A2A6RMJ6</accession>
<sequence length="601" mass="67821">MSITSDKVPTRSEMALEYTWDLSVVFADVSSWEQELAALEVEAQAIAAFQGSVGAGAEQLLTLLQRRDALEQRLYALYIYASHRKDSDATDPVGQSLQERAGSAAARIGAALAFIEPELLSIPEATLHEWLANEQGLQLYAYWLTKLNRQRAHIRSAEVEGVLAAFSDVTRTPYETFEMLVDSDLVMPTISDEHGATIQLSHGRYGRLLESNDRRVRHDTFKQYYSAFRPFRNTLATTLGASVRTNVLHARMRKYGSALEAALHPNEIPLEVYHNLIATVEANLHHNHRYMELRKRLMGLDELRVYDLYAQPVAEVELDVPYSEAQELMLASFGPLGTEYDAALRQAFSSRWIDVYENVGKRSGAYSGGSYGTPAYVLLNYQNRLNDAFTLAHELGHSMHSFFSRCNQPFIYSGYTIFVAEVASTLNEALLTDYLLKHRADAALRRMLIVEQIEDIRRTILRQTMFANFELLMHQRVEAGEPLTSEALSSKYYELVAKYHGPTVVLDDEIAFEWARIPHFYYNFYVYQYATGLSAALALSRQIIAEGQPAVDRYLNFLRGGSSRSPIELLRGAGVDMTSPAPIQAAMDRFAVLLDELEALY</sequence>
<gene>
    <name evidence="9" type="primary">pepF</name>
    <name evidence="9" type="ORF">CJ255_04755</name>
</gene>
<dbReference type="InterPro" id="IPR004438">
    <property type="entry name" value="Peptidase_M3B"/>
</dbReference>
<name>A0A2A6RMJ6_9CHLR</name>
<dbReference type="EMBL" id="NQWI01000014">
    <property type="protein sequence ID" value="PDW04145.1"/>
    <property type="molecule type" value="Genomic_DNA"/>
</dbReference>
<proteinExistence type="inferred from homology"/>
<evidence type="ECO:0000313" key="10">
    <source>
        <dbReference type="Proteomes" id="UP000220527"/>
    </source>
</evidence>
<evidence type="ECO:0000259" key="8">
    <source>
        <dbReference type="Pfam" id="PF08439"/>
    </source>
</evidence>
<keyword evidence="4 6" id="KW-0862">Zinc</keyword>
<evidence type="ECO:0000256" key="6">
    <source>
        <dbReference type="RuleBase" id="RU368091"/>
    </source>
</evidence>
<dbReference type="Pfam" id="PF08439">
    <property type="entry name" value="Peptidase_M3_N"/>
    <property type="match status" value="1"/>
</dbReference>
<dbReference type="EC" id="3.4.24.-" evidence="6"/>
<dbReference type="RefSeq" id="WP_097642950.1">
    <property type="nucleotide sequence ID" value="NZ_NQWI01000014.1"/>
</dbReference>
<dbReference type="Gene3D" id="1.20.140.70">
    <property type="entry name" value="Oligopeptidase f, N-terminal domain"/>
    <property type="match status" value="1"/>
</dbReference>
<comment type="similarity">
    <text evidence="6">Belongs to the peptidase M3B family.</text>
</comment>
<keyword evidence="2 6" id="KW-0479">Metal-binding</keyword>
<evidence type="ECO:0000313" key="9">
    <source>
        <dbReference type="EMBL" id="PDW04145.1"/>
    </source>
</evidence>
<comment type="function">
    <text evidence="6">Has oligopeptidase activity and degrades a variety of small bioactive peptides.</text>
</comment>
<comment type="cofactor">
    <cofactor evidence="6">
        <name>Zn(2+)</name>
        <dbReference type="ChEBI" id="CHEBI:29105"/>
    </cofactor>
    <text evidence="6">Binds 1 zinc ion.</text>
</comment>
<dbReference type="PANTHER" id="PTHR11804">
    <property type="entry name" value="PROTEASE M3 THIMET OLIGOPEPTIDASE-RELATED"/>
    <property type="match status" value="1"/>
</dbReference>
<dbReference type="GO" id="GO:0046872">
    <property type="term" value="F:metal ion binding"/>
    <property type="evidence" value="ECO:0007669"/>
    <property type="project" value="UniProtKB-UniRule"/>
</dbReference>
<dbReference type="InterPro" id="IPR042088">
    <property type="entry name" value="OligoPept_F_C"/>
</dbReference>
<dbReference type="InterPro" id="IPR013647">
    <property type="entry name" value="OligopepF_N_dom"/>
</dbReference>
<keyword evidence="5 6" id="KW-0482">Metalloprotease</keyword>
<evidence type="ECO:0000259" key="7">
    <source>
        <dbReference type="Pfam" id="PF01432"/>
    </source>
</evidence>
<comment type="caution">
    <text evidence="9">The sequence shown here is derived from an EMBL/GenBank/DDBJ whole genome shotgun (WGS) entry which is preliminary data.</text>
</comment>
<dbReference type="GO" id="GO:0006518">
    <property type="term" value="P:peptide metabolic process"/>
    <property type="evidence" value="ECO:0007669"/>
    <property type="project" value="TreeGrafter"/>
</dbReference>
<keyword evidence="1 6" id="KW-0645">Protease</keyword>
<dbReference type="Proteomes" id="UP000220527">
    <property type="component" value="Unassembled WGS sequence"/>
</dbReference>
<dbReference type="GO" id="GO:0004222">
    <property type="term" value="F:metalloendopeptidase activity"/>
    <property type="evidence" value="ECO:0007669"/>
    <property type="project" value="UniProtKB-UniRule"/>
</dbReference>
<feature type="domain" description="Oligopeptidase F N-terminal" evidence="8">
    <location>
        <begin position="118"/>
        <end position="185"/>
    </location>
</feature>
<evidence type="ECO:0000256" key="2">
    <source>
        <dbReference type="ARBA" id="ARBA00022723"/>
    </source>
</evidence>
<dbReference type="InterPro" id="IPR001567">
    <property type="entry name" value="Pept_M3A_M3B_dom"/>
</dbReference>
<dbReference type="InterPro" id="IPR045090">
    <property type="entry name" value="Pept_M3A_M3B"/>
</dbReference>
<dbReference type="PANTHER" id="PTHR11804:SF84">
    <property type="entry name" value="SACCHAROLYSIN"/>
    <property type="match status" value="1"/>
</dbReference>
<evidence type="ECO:0000256" key="3">
    <source>
        <dbReference type="ARBA" id="ARBA00022801"/>
    </source>
</evidence>
<dbReference type="NCBIfam" id="TIGR00181">
    <property type="entry name" value="pepF"/>
    <property type="match status" value="1"/>
</dbReference>
<feature type="domain" description="Peptidase M3A/M3B catalytic" evidence="7">
    <location>
        <begin position="208"/>
        <end position="588"/>
    </location>
</feature>
<dbReference type="Gene3D" id="1.10.287.830">
    <property type="entry name" value="putative peptidase helix hairpin domain like"/>
    <property type="match status" value="1"/>
</dbReference>
<protein>
    <recommendedName>
        <fullName evidence="6">Oligopeptidase F</fullName>
        <ecNumber evidence="6">3.4.24.-</ecNumber>
    </recommendedName>
</protein>
<organism evidence="9 10">
    <name type="scientific">Candidatus Viridilinea mediisalina</name>
    <dbReference type="NCBI Taxonomy" id="2024553"/>
    <lineage>
        <taxon>Bacteria</taxon>
        <taxon>Bacillati</taxon>
        <taxon>Chloroflexota</taxon>
        <taxon>Chloroflexia</taxon>
        <taxon>Chloroflexales</taxon>
        <taxon>Chloroflexineae</taxon>
        <taxon>Oscillochloridaceae</taxon>
        <taxon>Candidatus Viridilinea</taxon>
    </lineage>
</organism>
<reference evidence="10" key="1">
    <citation type="submission" date="2017-08" db="EMBL/GenBank/DDBJ databases">
        <authorList>
            <person name="Grouzdev D.S."/>
            <person name="Gaisin V.A."/>
            <person name="Rysina M.S."/>
            <person name="Gorlenko V.M."/>
        </authorList>
    </citation>
    <scope>NUCLEOTIDE SEQUENCE [LARGE SCALE GENOMIC DNA]</scope>
    <source>
        <strain evidence="10">Kir15-3F</strain>
    </source>
</reference>
<dbReference type="Gene3D" id="1.10.1370.20">
    <property type="entry name" value="Oligoendopeptidase f, C-terminal domain"/>
    <property type="match status" value="1"/>
</dbReference>
<evidence type="ECO:0000256" key="5">
    <source>
        <dbReference type="ARBA" id="ARBA00023049"/>
    </source>
</evidence>
<dbReference type="SUPFAM" id="SSF55486">
    <property type="entry name" value="Metalloproteases ('zincins'), catalytic domain"/>
    <property type="match status" value="1"/>
</dbReference>
<evidence type="ECO:0000256" key="4">
    <source>
        <dbReference type="ARBA" id="ARBA00022833"/>
    </source>
</evidence>
<dbReference type="GO" id="GO:0006508">
    <property type="term" value="P:proteolysis"/>
    <property type="evidence" value="ECO:0007669"/>
    <property type="project" value="UniProtKB-KW"/>
</dbReference>
<dbReference type="AlphaFoldDB" id="A0A2A6RMJ6"/>
<keyword evidence="10" id="KW-1185">Reference proteome</keyword>
<dbReference type="Pfam" id="PF01432">
    <property type="entry name" value="Peptidase_M3"/>
    <property type="match status" value="1"/>
</dbReference>
<evidence type="ECO:0000256" key="1">
    <source>
        <dbReference type="ARBA" id="ARBA00022670"/>
    </source>
</evidence>
<dbReference type="CDD" id="cd09608">
    <property type="entry name" value="M3B_PepF"/>
    <property type="match status" value="1"/>
</dbReference>
<dbReference type="OrthoDB" id="9766487at2"/>
<keyword evidence="3 6" id="KW-0378">Hydrolase</keyword>